<dbReference type="PANTHER" id="PTHR43713:SF3">
    <property type="entry name" value="GLUTAMATE-1-SEMIALDEHYDE 2,1-AMINOMUTASE 1, CHLOROPLASTIC-RELATED"/>
    <property type="match status" value="1"/>
</dbReference>
<evidence type="ECO:0000256" key="1">
    <source>
        <dbReference type="ARBA" id="ARBA00001933"/>
    </source>
</evidence>
<dbReference type="EMBL" id="LAZR01021275">
    <property type="protein sequence ID" value="KKL85882.1"/>
    <property type="molecule type" value="Genomic_DNA"/>
</dbReference>
<reference evidence="3" key="1">
    <citation type="journal article" date="2015" name="Nature">
        <title>Complex archaea that bridge the gap between prokaryotes and eukaryotes.</title>
        <authorList>
            <person name="Spang A."/>
            <person name="Saw J.H."/>
            <person name="Jorgensen S.L."/>
            <person name="Zaremba-Niedzwiedzka K."/>
            <person name="Martijn J."/>
            <person name="Lind A.E."/>
            <person name="van Eijk R."/>
            <person name="Schleper C."/>
            <person name="Guy L."/>
            <person name="Ettema T.J."/>
        </authorList>
    </citation>
    <scope>NUCLEOTIDE SEQUENCE</scope>
</reference>
<dbReference type="InterPro" id="IPR015421">
    <property type="entry name" value="PyrdxlP-dep_Trfase_major"/>
</dbReference>
<accession>A0A0F9IEN9</accession>
<protein>
    <recommendedName>
        <fullName evidence="4">Aminotransferase class III</fullName>
    </recommendedName>
</protein>
<dbReference type="Pfam" id="PF00202">
    <property type="entry name" value="Aminotran_3"/>
    <property type="match status" value="1"/>
</dbReference>
<evidence type="ECO:0008006" key="4">
    <source>
        <dbReference type="Google" id="ProtNLM"/>
    </source>
</evidence>
<dbReference type="InterPro" id="IPR015424">
    <property type="entry name" value="PyrdxlP-dep_Trfase"/>
</dbReference>
<name>A0A0F9IEN9_9ZZZZ</name>
<dbReference type="GO" id="GO:0030170">
    <property type="term" value="F:pyridoxal phosphate binding"/>
    <property type="evidence" value="ECO:0007669"/>
    <property type="project" value="InterPro"/>
</dbReference>
<dbReference type="PANTHER" id="PTHR43713">
    <property type="entry name" value="GLUTAMATE-1-SEMIALDEHYDE 2,1-AMINOMUTASE"/>
    <property type="match status" value="1"/>
</dbReference>
<dbReference type="Gene3D" id="3.40.640.10">
    <property type="entry name" value="Type I PLP-dependent aspartate aminotransferase-like (Major domain)"/>
    <property type="match status" value="1"/>
</dbReference>
<comment type="cofactor">
    <cofactor evidence="1">
        <name>pyridoxal 5'-phosphate</name>
        <dbReference type="ChEBI" id="CHEBI:597326"/>
    </cofactor>
</comment>
<comment type="caution">
    <text evidence="3">The sequence shown here is derived from an EMBL/GenBank/DDBJ whole genome shotgun (WGS) entry which is preliminary data.</text>
</comment>
<evidence type="ECO:0000313" key="3">
    <source>
        <dbReference type="EMBL" id="KKL85882.1"/>
    </source>
</evidence>
<gene>
    <name evidence="3" type="ORF">LCGC14_1950280</name>
</gene>
<feature type="non-terminal residue" evidence="3">
    <location>
        <position position="1"/>
    </location>
</feature>
<keyword evidence="2" id="KW-0663">Pyridoxal phosphate</keyword>
<dbReference type="Gene3D" id="3.90.1150.10">
    <property type="entry name" value="Aspartate Aminotransferase, domain 1"/>
    <property type="match status" value="1"/>
</dbReference>
<proteinExistence type="predicted"/>
<dbReference type="GO" id="GO:0008483">
    <property type="term" value="F:transaminase activity"/>
    <property type="evidence" value="ECO:0007669"/>
    <property type="project" value="InterPro"/>
</dbReference>
<dbReference type="InterPro" id="IPR015422">
    <property type="entry name" value="PyrdxlP-dep_Trfase_small"/>
</dbReference>
<dbReference type="AlphaFoldDB" id="A0A0F9IEN9"/>
<sequence length="335" mass="36764">LCELHPWAEMARYARTGGESMAVAVRFARAHTGRDRVAFCGYHGWHDWYLAANLGETDSLDGHLLQGLDPTGVPRSLQGTAFPFRYNRIEELESIAARHGDELAAVVMEPLRDQEPQPEFVAGVNEIVKRTGAILVIDEVSAGFRLNTGGAHLLYGFEPHIAVFAKGLGNGYPMAAVIGRGDVMQAAQKTFCSSTYWTDRIGPVAALATIRKHGRCDVAKHLIHIGRRVQEGWRAAAKEANLEIEVGGIPPLGRFVIVHPQKQAAKTLFTQLMLERGFLATGAFYATYAHQEEHVDEYLKAVREAFAVVADALRTDSVMAQLKGPVAHVGFQRLT</sequence>
<organism evidence="3">
    <name type="scientific">marine sediment metagenome</name>
    <dbReference type="NCBI Taxonomy" id="412755"/>
    <lineage>
        <taxon>unclassified sequences</taxon>
        <taxon>metagenomes</taxon>
        <taxon>ecological metagenomes</taxon>
    </lineage>
</organism>
<evidence type="ECO:0000256" key="2">
    <source>
        <dbReference type="ARBA" id="ARBA00022898"/>
    </source>
</evidence>
<dbReference type="SUPFAM" id="SSF53383">
    <property type="entry name" value="PLP-dependent transferases"/>
    <property type="match status" value="1"/>
</dbReference>
<dbReference type="InterPro" id="IPR005814">
    <property type="entry name" value="Aminotrans_3"/>
</dbReference>